<comment type="similarity">
    <text evidence="5">Belongs to the protease inhibitor I48 family.</text>
</comment>
<sequence>MPLKTGIYHIRWVPKHIKLPFIGGVYATGDAQNAPVRAEALHPDAGNQKWRVAPIEGKKDTYQITYPGITLVGNEGPFVTSWASSKKGGEAEPVTLAGHIAEWIITVVDEEHSVYRISEPHGEIVGAVRYVTEEYNLLYVKSYPIILDLSPLPSWQFVHVSE</sequence>
<dbReference type="Gene3D" id="2.80.10.50">
    <property type="match status" value="1"/>
</dbReference>
<dbReference type="Pfam" id="PF10467">
    <property type="entry name" value="Inhibitor_I48"/>
    <property type="match status" value="1"/>
</dbReference>
<evidence type="ECO:0000256" key="4">
    <source>
        <dbReference type="ARBA" id="ARBA00024855"/>
    </source>
</evidence>
<protein>
    <submittedName>
        <fullName evidence="6">Uncharacterized protein</fullName>
    </submittedName>
</protein>
<keyword evidence="7" id="KW-1185">Reference proteome</keyword>
<dbReference type="Proteomes" id="UP000724874">
    <property type="component" value="Unassembled WGS sequence"/>
</dbReference>
<evidence type="ECO:0000256" key="2">
    <source>
        <dbReference type="ARBA" id="ARBA00022690"/>
    </source>
</evidence>
<name>A0A9P5THW5_GYMJU</name>
<proteinExistence type="inferred from homology"/>
<keyword evidence="3" id="KW-0789">Thiol protease inhibitor</keyword>
<gene>
    <name evidence="6" type="ORF">CPB84DRAFT_1790708</name>
</gene>
<dbReference type="GO" id="GO:0004869">
    <property type="term" value="F:cysteine-type endopeptidase inhibitor activity"/>
    <property type="evidence" value="ECO:0007669"/>
    <property type="project" value="UniProtKB-KW"/>
</dbReference>
<accession>A0A9P5THW5</accession>
<comment type="subunit">
    <text evidence="1">Homodimer.</text>
</comment>
<dbReference type="EMBL" id="JADNYJ010000120">
    <property type="protein sequence ID" value="KAF8882762.1"/>
    <property type="molecule type" value="Genomic_DNA"/>
</dbReference>
<reference evidence="6" key="1">
    <citation type="submission" date="2020-11" db="EMBL/GenBank/DDBJ databases">
        <authorList>
            <consortium name="DOE Joint Genome Institute"/>
            <person name="Ahrendt S."/>
            <person name="Riley R."/>
            <person name="Andreopoulos W."/>
            <person name="LaButti K."/>
            <person name="Pangilinan J."/>
            <person name="Ruiz-duenas F.J."/>
            <person name="Barrasa J.M."/>
            <person name="Sanchez-Garcia M."/>
            <person name="Camarero S."/>
            <person name="Miyauchi S."/>
            <person name="Serrano A."/>
            <person name="Linde D."/>
            <person name="Babiker R."/>
            <person name="Drula E."/>
            <person name="Ayuso-Fernandez I."/>
            <person name="Pacheco R."/>
            <person name="Padilla G."/>
            <person name="Ferreira P."/>
            <person name="Barriuso J."/>
            <person name="Kellner H."/>
            <person name="Castanera R."/>
            <person name="Alfaro M."/>
            <person name="Ramirez L."/>
            <person name="Pisabarro A.G."/>
            <person name="Kuo A."/>
            <person name="Tritt A."/>
            <person name="Lipzen A."/>
            <person name="He G."/>
            <person name="Yan M."/>
            <person name="Ng V."/>
            <person name="Cullen D."/>
            <person name="Martin F."/>
            <person name="Rosso M.-N."/>
            <person name="Henrissat B."/>
            <person name="Hibbett D."/>
            <person name="Martinez A.T."/>
            <person name="Grigoriev I.V."/>
        </authorList>
    </citation>
    <scope>NUCLEOTIDE SEQUENCE</scope>
    <source>
        <strain evidence="6">AH 44721</strain>
    </source>
</reference>
<dbReference type="InterPro" id="IPR019508">
    <property type="entry name" value="Prot_inh_I48_clitocypin"/>
</dbReference>
<evidence type="ECO:0000256" key="5">
    <source>
        <dbReference type="ARBA" id="ARBA00025775"/>
    </source>
</evidence>
<dbReference type="OrthoDB" id="3027255at2759"/>
<comment type="function">
    <text evidence="4">Binds and inhibits cysteine proteinases. Inhibits most strongly papain and cathepsin L, more weakly bromelain and cathepsin B while it is completely ineffective against cathepsin H.</text>
</comment>
<keyword evidence="2" id="KW-0646">Protease inhibitor</keyword>
<evidence type="ECO:0000313" key="6">
    <source>
        <dbReference type="EMBL" id="KAF8882762.1"/>
    </source>
</evidence>
<evidence type="ECO:0000256" key="3">
    <source>
        <dbReference type="ARBA" id="ARBA00022704"/>
    </source>
</evidence>
<organism evidence="6 7">
    <name type="scientific">Gymnopilus junonius</name>
    <name type="common">Spectacular rustgill mushroom</name>
    <name type="synonym">Gymnopilus spectabilis subsp. junonius</name>
    <dbReference type="NCBI Taxonomy" id="109634"/>
    <lineage>
        <taxon>Eukaryota</taxon>
        <taxon>Fungi</taxon>
        <taxon>Dikarya</taxon>
        <taxon>Basidiomycota</taxon>
        <taxon>Agaricomycotina</taxon>
        <taxon>Agaricomycetes</taxon>
        <taxon>Agaricomycetidae</taxon>
        <taxon>Agaricales</taxon>
        <taxon>Agaricineae</taxon>
        <taxon>Hymenogastraceae</taxon>
        <taxon>Gymnopilus</taxon>
    </lineage>
</organism>
<dbReference type="AlphaFoldDB" id="A0A9P5THW5"/>
<evidence type="ECO:0000313" key="7">
    <source>
        <dbReference type="Proteomes" id="UP000724874"/>
    </source>
</evidence>
<comment type="caution">
    <text evidence="6">The sequence shown here is derived from an EMBL/GenBank/DDBJ whole genome shotgun (WGS) entry which is preliminary data.</text>
</comment>
<evidence type="ECO:0000256" key="1">
    <source>
        <dbReference type="ARBA" id="ARBA00011738"/>
    </source>
</evidence>